<sequence>MIPVAQGGLTLLLLGWQAIAVIGVVALAVAHKDGQRRPFFRRHSFLYGLLWLIVAPVVGAYLLLTLAGVAALLWMWISGDFG</sequence>
<proteinExistence type="predicted"/>
<dbReference type="EMBL" id="FWFN01000004">
    <property type="protein sequence ID" value="SLN47834.1"/>
    <property type="molecule type" value="Genomic_DNA"/>
</dbReference>
<protein>
    <submittedName>
        <fullName evidence="2">Uncharacterized protein</fullName>
    </submittedName>
</protein>
<dbReference type="RefSeq" id="WP_085888321.1">
    <property type="nucleotide sequence ID" value="NZ_FWFN01000004.1"/>
</dbReference>
<keyword evidence="3" id="KW-1185">Reference proteome</keyword>
<keyword evidence="1" id="KW-0812">Transmembrane</keyword>
<evidence type="ECO:0000313" key="3">
    <source>
        <dbReference type="Proteomes" id="UP000193963"/>
    </source>
</evidence>
<feature type="transmembrane region" description="Helical" evidence="1">
    <location>
        <begin position="6"/>
        <end position="29"/>
    </location>
</feature>
<name>A0A1X6ZD69_9RHOB</name>
<evidence type="ECO:0000313" key="2">
    <source>
        <dbReference type="EMBL" id="SLN47834.1"/>
    </source>
</evidence>
<feature type="transmembrane region" description="Helical" evidence="1">
    <location>
        <begin position="49"/>
        <end position="77"/>
    </location>
</feature>
<reference evidence="2 3" key="1">
    <citation type="submission" date="2017-03" db="EMBL/GenBank/DDBJ databases">
        <authorList>
            <person name="Afonso C.L."/>
            <person name="Miller P.J."/>
            <person name="Scott M.A."/>
            <person name="Spackman E."/>
            <person name="Goraichik I."/>
            <person name="Dimitrov K.M."/>
            <person name="Suarez D.L."/>
            <person name="Swayne D.E."/>
        </authorList>
    </citation>
    <scope>NUCLEOTIDE SEQUENCE [LARGE SCALE GENOMIC DNA]</scope>
    <source>
        <strain evidence="2 3">CECT 7751</strain>
    </source>
</reference>
<gene>
    <name evidence="2" type="ORF">PSM7751_02270</name>
</gene>
<keyword evidence="1" id="KW-1133">Transmembrane helix</keyword>
<organism evidence="2 3">
    <name type="scientific">Pseudooceanicola marinus</name>
    <dbReference type="NCBI Taxonomy" id="396013"/>
    <lineage>
        <taxon>Bacteria</taxon>
        <taxon>Pseudomonadati</taxon>
        <taxon>Pseudomonadota</taxon>
        <taxon>Alphaproteobacteria</taxon>
        <taxon>Rhodobacterales</taxon>
        <taxon>Paracoccaceae</taxon>
        <taxon>Pseudooceanicola</taxon>
    </lineage>
</organism>
<dbReference type="Proteomes" id="UP000193963">
    <property type="component" value="Unassembled WGS sequence"/>
</dbReference>
<accession>A0A1X6ZD69</accession>
<dbReference type="AlphaFoldDB" id="A0A1X6ZD69"/>
<keyword evidence="1" id="KW-0472">Membrane</keyword>
<evidence type="ECO:0000256" key="1">
    <source>
        <dbReference type="SAM" id="Phobius"/>
    </source>
</evidence>